<dbReference type="AlphaFoldDB" id="A0AAD7DHD4"/>
<organism evidence="2 3">
    <name type="scientific">Mycena rosella</name>
    <name type="common">Pink bonnet</name>
    <name type="synonym">Agaricus rosellus</name>
    <dbReference type="NCBI Taxonomy" id="1033263"/>
    <lineage>
        <taxon>Eukaryota</taxon>
        <taxon>Fungi</taxon>
        <taxon>Dikarya</taxon>
        <taxon>Basidiomycota</taxon>
        <taxon>Agaricomycotina</taxon>
        <taxon>Agaricomycetes</taxon>
        <taxon>Agaricomycetidae</taxon>
        <taxon>Agaricales</taxon>
        <taxon>Marasmiineae</taxon>
        <taxon>Mycenaceae</taxon>
        <taxon>Mycena</taxon>
    </lineage>
</organism>
<protein>
    <submittedName>
        <fullName evidence="2">Uncharacterized protein</fullName>
    </submittedName>
</protein>
<evidence type="ECO:0000256" key="1">
    <source>
        <dbReference type="SAM" id="MobiDB-lite"/>
    </source>
</evidence>
<sequence length="245" mass="28451">MGDGCRQRVPFPARPEAGSKKIDGTATGGKIAAPHRHRSKKIWIVQNRRVDKSGQSYELHELIQTVREYEFRCSYVRWSFSEDSYIANSRLNLLRKLCGLSAEYANIQLRFFGHQRRGRKKRIRTVNWLEGKYQHAGIELAMMVRQPVELDFEWFTGRPRGLHAGQEKSEQHVVGKAEEGLHYDMPQARCEGWRVGWTVIARDIQLSTPTFTTVLGATGRYERMVRDSKLIQARELGEAFKKFRR</sequence>
<accession>A0AAD7DHD4</accession>
<evidence type="ECO:0000313" key="3">
    <source>
        <dbReference type="Proteomes" id="UP001221757"/>
    </source>
</evidence>
<keyword evidence="3" id="KW-1185">Reference proteome</keyword>
<evidence type="ECO:0000313" key="2">
    <source>
        <dbReference type="EMBL" id="KAJ7691455.1"/>
    </source>
</evidence>
<dbReference type="EMBL" id="JARKIE010000058">
    <property type="protein sequence ID" value="KAJ7691455.1"/>
    <property type="molecule type" value="Genomic_DNA"/>
</dbReference>
<gene>
    <name evidence="2" type="ORF">B0H17DRAFT_1133761</name>
</gene>
<feature type="region of interest" description="Disordered" evidence="1">
    <location>
        <begin position="1"/>
        <end position="31"/>
    </location>
</feature>
<reference evidence="2" key="1">
    <citation type="submission" date="2023-03" db="EMBL/GenBank/DDBJ databases">
        <title>Massive genome expansion in bonnet fungi (Mycena s.s.) driven by repeated elements and novel gene families across ecological guilds.</title>
        <authorList>
            <consortium name="Lawrence Berkeley National Laboratory"/>
            <person name="Harder C.B."/>
            <person name="Miyauchi S."/>
            <person name="Viragh M."/>
            <person name="Kuo A."/>
            <person name="Thoen E."/>
            <person name="Andreopoulos B."/>
            <person name="Lu D."/>
            <person name="Skrede I."/>
            <person name="Drula E."/>
            <person name="Henrissat B."/>
            <person name="Morin E."/>
            <person name="Kohler A."/>
            <person name="Barry K."/>
            <person name="LaButti K."/>
            <person name="Morin E."/>
            <person name="Salamov A."/>
            <person name="Lipzen A."/>
            <person name="Mereny Z."/>
            <person name="Hegedus B."/>
            <person name="Baldrian P."/>
            <person name="Stursova M."/>
            <person name="Weitz H."/>
            <person name="Taylor A."/>
            <person name="Grigoriev I.V."/>
            <person name="Nagy L.G."/>
            <person name="Martin F."/>
            <person name="Kauserud H."/>
        </authorList>
    </citation>
    <scope>NUCLEOTIDE SEQUENCE</scope>
    <source>
        <strain evidence="2">CBHHK067</strain>
    </source>
</reference>
<proteinExistence type="predicted"/>
<comment type="caution">
    <text evidence="2">The sequence shown here is derived from an EMBL/GenBank/DDBJ whole genome shotgun (WGS) entry which is preliminary data.</text>
</comment>
<name>A0AAD7DHD4_MYCRO</name>
<dbReference type="Proteomes" id="UP001221757">
    <property type="component" value="Unassembled WGS sequence"/>
</dbReference>